<dbReference type="EMBL" id="JAFFZM010000020">
    <property type="protein sequence ID" value="MBO8202087.1"/>
    <property type="molecule type" value="Genomic_DNA"/>
</dbReference>
<keyword evidence="2" id="KW-1185">Reference proteome</keyword>
<evidence type="ECO:0000313" key="2">
    <source>
        <dbReference type="Proteomes" id="UP000721954"/>
    </source>
</evidence>
<protein>
    <submittedName>
        <fullName evidence="1">Uncharacterized protein</fullName>
    </submittedName>
</protein>
<proteinExistence type="predicted"/>
<dbReference type="GeneID" id="96262449"/>
<dbReference type="Proteomes" id="UP000721954">
    <property type="component" value="Unassembled WGS sequence"/>
</dbReference>
<comment type="caution">
    <text evidence="1">The sequence shown here is derived from an EMBL/GenBank/DDBJ whole genome shotgun (WGS) entry which is preliminary data.</text>
</comment>
<accession>A0ABS3Y4N0</accession>
<dbReference type="RefSeq" id="WP_209213644.1">
    <property type="nucleotide sequence ID" value="NZ_JAFFZM010000020.1"/>
</dbReference>
<organism evidence="1 2">
    <name type="scientific">Streptomyces smyrnaeus</name>
    <dbReference type="NCBI Taxonomy" id="1387713"/>
    <lineage>
        <taxon>Bacteria</taxon>
        <taxon>Bacillati</taxon>
        <taxon>Actinomycetota</taxon>
        <taxon>Actinomycetes</taxon>
        <taxon>Kitasatosporales</taxon>
        <taxon>Streptomycetaceae</taxon>
        <taxon>Streptomyces</taxon>
    </lineage>
</organism>
<gene>
    <name evidence="1" type="ORF">JW613_27885</name>
</gene>
<sequence length="331" mass="34827">MNKPGFPVLCDGVVKEGSAREILGDDEVESLSNDGGVSVDSGGYLANCEAREKGKTRYATFSIGTADSSSKIVQQTLHDDLFGTAASAPLGAGWPGTLTMQGRITADATIVLKCGPGRPDYLLVDTKLQLSSIDTSFSSDEERLGLARAAAAVSKEANEKWECGADLGRPIRHAPADMTKDAPQPLSEATGTCRSMRQLAPAAKKWGITRAIGTEAVEEAPTQDCLLVNDEGKKVYRLSTLSGPLAQGYRSSSGVLGEVNGKAGRSEQSSGWAWASAKCPEGQPSALFTAASMRIGDEDRLEVSPAFERDLLKAFGSDMAALHGCEKPTLP</sequence>
<name>A0ABS3Y4N0_9ACTN</name>
<reference evidence="1 2" key="1">
    <citation type="submission" date="2021-02" db="EMBL/GenBank/DDBJ databases">
        <title>Streptomyces spirodelae sp. nov., isolated from duckweed.</title>
        <authorList>
            <person name="Saimee Y."/>
            <person name="Duangmal K."/>
        </authorList>
    </citation>
    <scope>NUCLEOTIDE SEQUENCE [LARGE SCALE GENOMIC DNA]</scope>
    <source>
        <strain evidence="1 2">DSM 42105</strain>
    </source>
</reference>
<evidence type="ECO:0000313" key="1">
    <source>
        <dbReference type="EMBL" id="MBO8202087.1"/>
    </source>
</evidence>